<protein>
    <submittedName>
        <fullName evidence="1">Uncharacterized protein</fullName>
    </submittedName>
</protein>
<sequence>MALNSVGTATFGLSKDLTVPVSVKICYLQNGPKQVRLATLSEKYSEPSVFRKLSNVNATSEFYVQVQIYQENNPISNPVQTSYQPFTANRRLWNQWLQLPVYFNQLSLSAYIVLAIYEICDTSPSLVGVGTLPMFNTSECTLNKGTQKVAIRARGLPGSFEGCCELSSSESNLIKYENGDYKLVPWLDKMVGPALMAMQNNTQKLETDADVLFNLYIELPRFDLPIVYSDITYDVPSAASEARRFQPSLPPDSTNVTINSIDISIPESANGMKIYDPDFQLEALTIDSDFSIPDPIEQKYQKLERNINNTILDKDLKPSPEIRDELLRILQKPSNIEMTEMEKMLVWKFRYYYSKNNITSQDQTQGTKSSRSRKLFLIKFLKAVNWSNELELDQTFNEFVPNYWSVNDIDVGDALELLSNQFNPLALGATVSDTDDKHSDLSAKIFKYTTFLRRFAVSRLRLASADELLLYLLQLVQALKYELVEKDPLKSFDLDDFQTTDLGSSPLATFLIERAVENETLGNFFYWFVKVEHEDQLGRRSDENRTNIYTIVLNRYIDNLKKYSQVKKTRGYSNLKRQIWFIKKLTNLVELLRSTFKRNEATAKKAQFLRDYLSEPSNELKKFLHPFPLPLDPSVVICGCYPEESSVFKSSLAPLKLTFKTITNYHENSTSSSQIFGKNYKHGKYLLMFKIGDDLRQDQLVIQIMNLMDQLLKNENLDLRLTPYKILATSPIAGLIQFVPNQTLDSVLAVGGPENGILHYLRAAQADATTARPLPGSSVHAVTSDMGVPALVMDNYVRSCAGYCVITYLLGVGDRHLDNLLLSPNGKFWHADFGYILGRDPKPFPPLMKLPIQVIEGMGGREHENFHIFQNYCFITYTTLRKSSNLILNLFQLMLDANIPDIRIDPLRAVEKVQEKFCLDMSEEEAILHFQNLINDSVNAFLPVVIDRLHSLAQYWRA</sequence>
<dbReference type="Proteomes" id="UP001241377">
    <property type="component" value="Unassembled WGS sequence"/>
</dbReference>
<organism evidence="1 2">
    <name type="scientific">Naganishia cerealis</name>
    <dbReference type="NCBI Taxonomy" id="610337"/>
    <lineage>
        <taxon>Eukaryota</taxon>
        <taxon>Fungi</taxon>
        <taxon>Dikarya</taxon>
        <taxon>Basidiomycota</taxon>
        <taxon>Agaricomycotina</taxon>
        <taxon>Tremellomycetes</taxon>
        <taxon>Filobasidiales</taxon>
        <taxon>Filobasidiaceae</taxon>
        <taxon>Naganishia</taxon>
    </lineage>
</organism>
<evidence type="ECO:0000313" key="2">
    <source>
        <dbReference type="Proteomes" id="UP001241377"/>
    </source>
</evidence>
<evidence type="ECO:0000313" key="1">
    <source>
        <dbReference type="EMBL" id="KAJ9092167.1"/>
    </source>
</evidence>
<keyword evidence="2" id="KW-1185">Reference proteome</keyword>
<reference evidence="1" key="1">
    <citation type="submission" date="2023-04" db="EMBL/GenBank/DDBJ databases">
        <title>Draft Genome sequencing of Naganishia species isolated from polar environments using Oxford Nanopore Technology.</title>
        <authorList>
            <person name="Leo P."/>
            <person name="Venkateswaran K."/>
        </authorList>
    </citation>
    <scope>NUCLEOTIDE SEQUENCE</scope>
    <source>
        <strain evidence="1">MNA-CCFEE 5261</strain>
    </source>
</reference>
<comment type="caution">
    <text evidence="1">The sequence shown here is derived from an EMBL/GenBank/DDBJ whole genome shotgun (WGS) entry which is preliminary data.</text>
</comment>
<dbReference type="EMBL" id="JASBWR010000138">
    <property type="protein sequence ID" value="KAJ9092167.1"/>
    <property type="molecule type" value="Genomic_DNA"/>
</dbReference>
<accession>A0ACC2UYW9</accession>
<gene>
    <name evidence="1" type="ORF">QFC19_008825</name>
</gene>
<proteinExistence type="predicted"/>
<name>A0ACC2UYW9_9TREE</name>